<gene>
    <name evidence="8" type="ORF">RHSIM_Rhsim04G0057500</name>
</gene>
<evidence type="ECO:0000259" key="7">
    <source>
        <dbReference type="PROSITE" id="PS50888"/>
    </source>
</evidence>
<keyword evidence="6" id="KW-0472">Membrane</keyword>
<sequence length="535" mass="59186">MDSNPSLSLSLHIYAYTYGIVFTVAFRNSSEEMERGFQALLLGGESSDDDYSPPAFIGTTAGDACISALYSSAMNAQTSKSFLSDEKYLLQSLGYGYGAEPAAPSVDPVACGYESYDVVGDWKLKSVGYADEKLEMPKYETVEYESVSDVPEPPFDFLSKSSGSVSREFDSRFSQLPGMNSQTSSFLSLSDEIYLLQSLEKYGYGTLPVAYGYDVLEDSKLKYVDYADDKLKMSKYETVDYESVSDVISTEPPFYFISKSSGSVSGEFDSRFSQLPAMKAQTSSFLSISDEKYLLQSLECGYGALPVAPSVDKSVEYVDGKFKVPKYEPVDYESLGELVSAEPPFDFISKTSGSNSGVFDSRFGKLPSLLWLEPVRDSFGLTASPKKRVRSLAPATSNNSYFTGSIPPEIELMKARKRRQRISEKSSCLQKLLPWDKKMDRATMLEEAYKYVKFLQAQVSVLQSMPVDSSFPTRNPTGNGAVNVFGGLGRLNRQQLLQVMVNSPGVQTTLYSKGLCVYSVEQLVTMKKVAERILR</sequence>
<dbReference type="OrthoDB" id="1610519at2759"/>
<evidence type="ECO:0000256" key="2">
    <source>
        <dbReference type="ARBA" id="ARBA00023015"/>
    </source>
</evidence>
<dbReference type="InterPro" id="IPR036638">
    <property type="entry name" value="HLH_DNA-bd_sf"/>
</dbReference>
<dbReference type="SUPFAM" id="SSF47459">
    <property type="entry name" value="HLH, helix-loop-helix DNA-binding domain"/>
    <property type="match status" value="1"/>
</dbReference>
<evidence type="ECO:0000313" key="9">
    <source>
        <dbReference type="Proteomes" id="UP000626092"/>
    </source>
</evidence>
<keyword evidence="5" id="KW-0539">Nucleus</keyword>
<dbReference type="InterPro" id="IPR011598">
    <property type="entry name" value="bHLH_dom"/>
</dbReference>
<dbReference type="GO" id="GO:0003700">
    <property type="term" value="F:DNA-binding transcription factor activity"/>
    <property type="evidence" value="ECO:0007669"/>
    <property type="project" value="InterPro"/>
</dbReference>
<dbReference type="GO" id="GO:0046983">
    <property type="term" value="F:protein dimerization activity"/>
    <property type="evidence" value="ECO:0007669"/>
    <property type="project" value="InterPro"/>
</dbReference>
<dbReference type="PROSITE" id="PS50888">
    <property type="entry name" value="BHLH"/>
    <property type="match status" value="1"/>
</dbReference>
<name>A0A834H4H7_RHOSS</name>
<feature type="transmembrane region" description="Helical" evidence="6">
    <location>
        <begin position="6"/>
        <end position="26"/>
    </location>
</feature>
<organism evidence="8 9">
    <name type="scientific">Rhododendron simsii</name>
    <name type="common">Sims's rhododendron</name>
    <dbReference type="NCBI Taxonomy" id="118357"/>
    <lineage>
        <taxon>Eukaryota</taxon>
        <taxon>Viridiplantae</taxon>
        <taxon>Streptophyta</taxon>
        <taxon>Embryophyta</taxon>
        <taxon>Tracheophyta</taxon>
        <taxon>Spermatophyta</taxon>
        <taxon>Magnoliopsida</taxon>
        <taxon>eudicotyledons</taxon>
        <taxon>Gunneridae</taxon>
        <taxon>Pentapetalae</taxon>
        <taxon>asterids</taxon>
        <taxon>Ericales</taxon>
        <taxon>Ericaceae</taxon>
        <taxon>Ericoideae</taxon>
        <taxon>Rhodoreae</taxon>
        <taxon>Rhododendron</taxon>
    </lineage>
</organism>
<feature type="domain" description="BHLH" evidence="7">
    <location>
        <begin position="406"/>
        <end position="455"/>
    </location>
</feature>
<keyword evidence="6" id="KW-1133">Transmembrane helix</keyword>
<comment type="caution">
    <text evidence="8">The sequence shown here is derived from an EMBL/GenBank/DDBJ whole genome shotgun (WGS) entry which is preliminary data.</text>
</comment>
<dbReference type="GO" id="GO:0005634">
    <property type="term" value="C:nucleus"/>
    <property type="evidence" value="ECO:0007669"/>
    <property type="project" value="UniProtKB-SubCell"/>
</dbReference>
<dbReference type="PANTHER" id="PTHR45914:SF24">
    <property type="entry name" value="BHLH DOMAIN-CONTAINING PROTEIN"/>
    <property type="match status" value="1"/>
</dbReference>
<keyword evidence="4" id="KW-0804">Transcription</keyword>
<dbReference type="SMART" id="SM00353">
    <property type="entry name" value="HLH"/>
    <property type="match status" value="1"/>
</dbReference>
<accession>A0A834H4H7</accession>
<dbReference type="AlphaFoldDB" id="A0A834H4H7"/>
<keyword evidence="2" id="KW-0805">Transcription regulation</keyword>
<keyword evidence="9" id="KW-1185">Reference proteome</keyword>
<dbReference type="Pfam" id="PF00010">
    <property type="entry name" value="HLH"/>
    <property type="match status" value="1"/>
</dbReference>
<evidence type="ECO:0000256" key="3">
    <source>
        <dbReference type="ARBA" id="ARBA00023125"/>
    </source>
</evidence>
<dbReference type="InterPro" id="IPR045843">
    <property type="entry name" value="IND-like"/>
</dbReference>
<evidence type="ECO:0000256" key="5">
    <source>
        <dbReference type="ARBA" id="ARBA00023242"/>
    </source>
</evidence>
<dbReference type="GO" id="GO:0003677">
    <property type="term" value="F:DNA binding"/>
    <property type="evidence" value="ECO:0007669"/>
    <property type="project" value="UniProtKB-KW"/>
</dbReference>
<evidence type="ECO:0000313" key="8">
    <source>
        <dbReference type="EMBL" id="KAF7146072.1"/>
    </source>
</evidence>
<protein>
    <recommendedName>
        <fullName evidence="7">BHLH domain-containing protein</fullName>
    </recommendedName>
</protein>
<evidence type="ECO:0000256" key="6">
    <source>
        <dbReference type="SAM" id="Phobius"/>
    </source>
</evidence>
<evidence type="ECO:0000256" key="4">
    <source>
        <dbReference type="ARBA" id="ARBA00023163"/>
    </source>
</evidence>
<dbReference type="PANTHER" id="PTHR45914">
    <property type="entry name" value="TRANSCRIPTION FACTOR HEC3-RELATED"/>
    <property type="match status" value="1"/>
</dbReference>
<dbReference type="Gene3D" id="4.10.280.10">
    <property type="entry name" value="Helix-loop-helix DNA-binding domain"/>
    <property type="match status" value="1"/>
</dbReference>
<evidence type="ECO:0000256" key="1">
    <source>
        <dbReference type="ARBA" id="ARBA00004123"/>
    </source>
</evidence>
<keyword evidence="6" id="KW-0812">Transmembrane</keyword>
<dbReference type="EMBL" id="WJXA01000004">
    <property type="protein sequence ID" value="KAF7146072.1"/>
    <property type="molecule type" value="Genomic_DNA"/>
</dbReference>
<proteinExistence type="predicted"/>
<comment type="subcellular location">
    <subcellularLocation>
        <location evidence="1">Nucleus</location>
    </subcellularLocation>
</comment>
<reference evidence="8" key="1">
    <citation type="submission" date="2019-11" db="EMBL/GenBank/DDBJ databases">
        <authorList>
            <person name="Liu Y."/>
            <person name="Hou J."/>
            <person name="Li T.-Q."/>
            <person name="Guan C.-H."/>
            <person name="Wu X."/>
            <person name="Wu H.-Z."/>
            <person name="Ling F."/>
            <person name="Zhang R."/>
            <person name="Shi X.-G."/>
            <person name="Ren J.-P."/>
            <person name="Chen E.-F."/>
            <person name="Sun J.-M."/>
        </authorList>
    </citation>
    <scope>NUCLEOTIDE SEQUENCE</scope>
    <source>
        <strain evidence="8">Adult_tree_wgs_1</strain>
        <tissue evidence="8">Leaves</tissue>
    </source>
</reference>
<dbReference type="Proteomes" id="UP000626092">
    <property type="component" value="Unassembled WGS sequence"/>
</dbReference>
<keyword evidence="3" id="KW-0238">DNA-binding</keyword>